<dbReference type="AlphaFoldDB" id="A0A166RBJ4"/>
<sequence>MASPQVTQIIPSRPPTQLSYADRAKKAQNLRSSQPLAQSQSLATSSYSSSSNTNQSASNASLSASSVEVTPTSSAVPTRPQTRPVSPSSSSGPHTTEDVPKAPAMVPVISGALQSASNPAANFWSLRKEQMAQTQSQSRPPLPLPAAQSTRNRNTSVDSSTANAPSSRHLLTANISNQHKSHTSSAANLSPNGNVPVVPSLVTPNSPKDPFTIRPPPHDRRPLNAREASQAGFPLSPSASILPQPPAVDDKESWPEVGKSGVVNGSASANGSIGDKESEGKEQTNGTVRKAEKTKWVAIPPSELLAAADASAPRSSKNSSHSRNGNQRNSAQSQASSSRLQSGRNSKSHSAAPSVAPHSRTGSGQSSPNISSGKGRPLPGEMAKTETTDGSPLAPVNTGEAIAANSPYQQPVIPRTNSFYPSPVIQPYHHPSHPHSQAHSHSNSYTGSQAQSPMIGSYGPPLAATNGYHMHPLDPSYQGSYGPPQQFAGAYDYSQPSQHYRMYWGEPGHMTPPTHGQPRYSLPPPMQYPQMAPPRHLERPLVQVQQRRHSQSFAHSGQASPSMSLPPPTLLVHPQSPRRSEAVAGYREVLVGADGAGAPVERGRRVREVVFGSIGVPGGEQSPVVSPPPAVAADIAAQPVDAQEADAEDADKPRSSFSIGVDPGEPGSRVRSRTRSTKGKGRVFMSDLTNTAERPESTDEADAKEVGGKWEFGTTSRAVETPGTEDVAPQTGHPVSSGPRPFVVSAVSENAPPGIMSPPNGLHQPLLAAPIPTHRIEASLLSPLDVNGQGPRPGSAGDEFEVKDYGWGFGAVSGTGYAPDLTRAERVARQEEQERERGKHMVEWEREHGFGPGLRAGRPRRGSFAGGPGGAYVSYDNRGGFEHRGGFESHNGFESRGGFAFEPRGGYEPRGFGGRRGRGFRGNNRGYSRGSHQDNGQNHQRQLSQQSSQFAITPPPTFQPLVPGSEMAHLYYAPPHIPPLVTNYLPNAYEPFQPPPPQSAISSGISPIVPPVPAPLTPINFPLDPKRYYLLGQLEYYMSAQNLAQDFYLRKQMDSRGWIPISLIASFNRIKALTEDTRLVKDVLILSSIVEVIGDSVRMGSNQWAPFVLPDAHPSTVEGHTESEGKSIPDPLAADETADVDVDSESVGVEGDDDDEDDVVFVMERATSEDTWAAARRQG</sequence>
<dbReference type="Gene3D" id="1.10.10.10">
    <property type="entry name" value="Winged helix-like DNA-binding domain superfamily/Winged helix DNA-binding domain"/>
    <property type="match status" value="1"/>
</dbReference>
<feature type="region of interest" description="Disordered" evidence="3">
    <location>
        <begin position="124"/>
        <end position="398"/>
    </location>
</feature>
<dbReference type="Pfam" id="PF05383">
    <property type="entry name" value="La"/>
    <property type="match status" value="1"/>
</dbReference>
<evidence type="ECO:0000256" key="1">
    <source>
        <dbReference type="ARBA" id="ARBA00022884"/>
    </source>
</evidence>
<feature type="compositionally biased region" description="Polar residues" evidence="3">
    <location>
        <begin position="1"/>
        <end position="19"/>
    </location>
</feature>
<feature type="region of interest" description="Disordered" evidence="3">
    <location>
        <begin position="900"/>
        <end position="954"/>
    </location>
</feature>
<feature type="region of interest" description="Disordered" evidence="3">
    <location>
        <begin position="1"/>
        <end position="106"/>
    </location>
</feature>
<keyword evidence="1 2" id="KW-0694">RNA-binding</keyword>
<evidence type="ECO:0000259" key="4">
    <source>
        <dbReference type="PROSITE" id="PS50961"/>
    </source>
</evidence>
<feature type="compositionally biased region" description="Polar residues" evidence="3">
    <location>
        <begin position="147"/>
        <end position="166"/>
    </location>
</feature>
<proteinExistence type="predicted"/>
<dbReference type="InterPro" id="IPR045180">
    <property type="entry name" value="La_dom_prot"/>
</dbReference>
<dbReference type="OrthoDB" id="340227at2759"/>
<feature type="compositionally biased region" description="Polar residues" evidence="3">
    <location>
        <begin position="173"/>
        <end position="193"/>
    </location>
</feature>
<dbReference type="PROSITE" id="PS50961">
    <property type="entry name" value="HTH_LA"/>
    <property type="match status" value="1"/>
</dbReference>
<feature type="domain" description="HTH La-type RNA-binding" evidence="4">
    <location>
        <begin position="1020"/>
        <end position="1109"/>
    </location>
</feature>
<dbReference type="GO" id="GO:0010494">
    <property type="term" value="C:cytoplasmic stress granule"/>
    <property type="evidence" value="ECO:0007669"/>
    <property type="project" value="TreeGrafter"/>
</dbReference>
<name>A0A166RBJ4_9AGAM</name>
<keyword evidence="6" id="KW-1185">Reference proteome</keyword>
<dbReference type="CDD" id="cd07323">
    <property type="entry name" value="LAM"/>
    <property type="match status" value="1"/>
</dbReference>
<organism evidence="5 6">
    <name type="scientific">Athelia psychrophila</name>
    <dbReference type="NCBI Taxonomy" id="1759441"/>
    <lineage>
        <taxon>Eukaryota</taxon>
        <taxon>Fungi</taxon>
        <taxon>Dikarya</taxon>
        <taxon>Basidiomycota</taxon>
        <taxon>Agaricomycotina</taxon>
        <taxon>Agaricomycetes</taxon>
        <taxon>Agaricomycetidae</taxon>
        <taxon>Atheliales</taxon>
        <taxon>Atheliaceae</taxon>
        <taxon>Athelia</taxon>
    </lineage>
</organism>
<feature type="region of interest" description="Disordered" evidence="3">
    <location>
        <begin position="1115"/>
        <end position="1157"/>
    </location>
</feature>
<feature type="compositionally biased region" description="Low complexity" evidence="3">
    <location>
        <begin position="32"/>
        <end position="66"/>
    </location>
</feature>
<feature type="region of interest" description="Disordered" evidence="3">
    <location>
        <begin position="639"/>
        <end position="739"/>
    </location>
</feature>
<dbReference type="PANTHER" id="PTHR22792:SF132">
    <property type="entry name" value="LA-RELATED PROTEIN 1"/>
    <property type="match status" value="1"/>
</dbReference>
<feature type="compositionally biased region" description="Polar residues" evidence="3">
    <location>
        <begin position="445"/>
        <end position="454"/>
    </location>
</feature>
<evidence type="ECO:0000313" key="6">
    <source>
        <dbReference type="Proteomes" id="UP000076532"/>
    </source>
</evidence>
<feature type="compositionally biased region" description="Basic and acidic residues" evidence="3">
    <location>
        <begin position="693"/>
        <end position="708"/>
    </location>
</feature>
<feature type="region of interest" description="Disordered" evidence="3">
    <location>
        <begin position="546"/>
        <end position="575"/>
    </location>
</feature>
<dbReference type="GO" id="GO:0005829">
    <property type="term" value="C:cytosol"/>
    <property type="evidence" value="ECO:0007669"/>
    <property type="project" value="TreeGrafter"/>
</dbReference>
<dbReference type="InterPro" id="IPR036390">
    <property type="entry name" value="WH_DNA-bd_sf"/>
</dbReference>
<feature type="compositionally biased region" description="Polar residues" evidence="3">
    <location>
        <begin position="360"/>
        <end position="372"/>
    </location>
</feature>
<accession>A0A166RBJ4</accession>
<feature type="compositionally biased region" description="Basic residues" evidence="3">
    <location>
        <begin position="670"/>
        <end position="681"/>
    </location>
</feature>
<feature type="compositionally biased region" description="Acidic residues" evidence="3">
    <location>
        <begin position="1136"/>
        <end position="1157"/>
    </location>
</feature>
<dbReference type="SUPFAM" id="SSF46785">
    <property type="entry name" value="Winged helix' DNA-binding domain"/>
    <property type="match status" value="1"/>
</dbReference>
<feature type="region of interest" description="Disordered" evidence="3">
    <location>
        <begin position="413"/>
        <end position="459"/>
    </location>
</feature>
<evidence type="ECO:0000256" key="3">
    <source>
        <dbReference type="SAM" id="MobiDB-lite"/>
    </source>
</evidence>
<protein>
    <recommendedName>
        <fullName evidence="4">HTH La-type RNA-binding domain-containing protein</fullName>
    </recommendedName>
</protein>
<dbReference type="PANTHER" id="PTHR22792">
    <property type="entry name" value="LUPUS LA PROTEIN-RELATED"/>
    <property type="match status" value="1"/>
</dbReference>
<feature type="compositionally biased region" description="Polar residues" evidence="3">
    <location>
        <begin position="933"/>
        <end position="951"/>
    </location>
</feature>
<evidence type="ECO:0000256" key="2">
    <source>
        <dbReference type="PROSITE-ProRule" id="PRU00332"/>
    </source>
</evidence>
<evidence type="ECO:0000313" key="5">
    <source>
        <dbReference type="EMBL" id="KZP28107.1"/>
    </source>
</evidence>
<reference evidence="5 6" key="1">
    <citation type="journal article" date="2016" name="Mol. Biol. Evol.">
        <title>Comparative Genomics of Early-Diverging Mushroom-Forming Fungi Provides Insights into the Origins of Lignocellulose Decay Capabilities.</title>
        <authorList>
            <person name="Nagy L.G."/>
            <person name="Riley R."/>
            <person name="Tritt A."/>
            <person name="Adam C."/>
            <person name="Daum C."/>
            <person name="Floudas D."/>
            <person name="Sun H."/>
            <person name="Yadav J.S."/>
            <person name="Pangilinan J."/>
            <person name="Larsson K.H."/>
            <person name="Matsuura K."/>
            <person name="Barry K."/>
            <person name="Labutti K."/>
            <person name="Kuo R."/>
            <person name="Ohm R.A."/>
            <person name="Bhattacharya S.S."/>
            <person name="Shirouzu T."/>
            <person name="Yoshinaga Y."/>
            <person name="Martin F.M."/>
            <person name="Grigoriev I.V."/>
            <person name="Hibbett D.S."/>
        </authorList>
    </citation>
    <scope>NUCLEOTIDE SEQUENCE [LARGE SCALE GENOMIC DNA]</scope>
    <source>
        <strain evidence="5 6">CBS 109695</strain>
    </source>
</reference>
<feature type="compositionally biased region" description="Low complexity" evidence="3">
    <location>
        <begin position="921"/>
        <end position="930"/>
    </location>
</feature>
<dbReference type="InterPro" id="IPR006630">
    <property type="entry name" value="La_HTH"/>
</dbReference>
<dbReference type="STRING" id="436010.A0A166RBJ4"/>
<gene>
    <name evidence="5" type="ORF">FIBSPDRAFT_948001</name>
</gene>
<feature type="compositionally biased region" description="Polar residues" evidence="3">
    <location>
        <begin position="67"/>
        <end position="94"/>
    </location>
</feature>
<dbReference type="GO" id="GO:0045727">
    <property type="term" value="P:positive regulation of translation"/>
    <property type="evidence" value="ECO:0007669"/>
    <property type="project" value="TreeGrafter"/>
</dbReference>
<dbReference type="Proteomes" id="UP000076532">
    <property type="component" value="Unassembled WGS sequence"/>
</dbReference>
<feature type="compositionally biased region" description="Low complexity" evidence="3">
    <location>
        <begin position="322"/>
        <end position="359"/>
    </location>
</feature>
<dbReference type="EMBL" id="KV417505">
    <property type="protein sequence ID" value="KZP28107.1"/>
    <property type="molecule type" value="Genomic_DNA"/>
</dbReference>
<dbReference type="GO" id="GO:0003723">
    <property type="term" value="F:RNA binding"/>
    <property type="evidence" value="ECO:0007669"/>
    <property type="project" value="UniProtKB-UniRule"/>
</dbReference>
<dbReference type="InterPro" id="IPR036388">
    <property type="entry name" value="WH-like_DNA-bd_sf"/>
</dbReference>
<dbReference type="SMART" id="SM00715">
    <property type="entry name" value="LA"/>
    <property type="match status" value="1"/>
</dbReference>